<dbReference type="AlphaFoldDB" id="A0AB34G0C6"/>
<dbReference type="SUPFAM" id="SSF51735">
    <property type="entry name" value="NAD(P)-binding Rossmann-fold domains"/>
    <property type="match status" value="1"/>
</dbReference>
<dbReference type="PANTHER" id="PTHR47706:SF4">
    <property type="entry name" value="NMRA-LIKE DOMAIN-CONTAINING PROTEIN"/>
    <property type="match status" value="1"/>
</dbReference>
<dbReference type="PANTHER" id="PTHR47706">
    <property type="entry name" value="NMRA-LIKE FAMILY PROTEIN"/>
    <property type="match status" value="1"/>
</dbReference>
<keyword evidence="3" id="KW-0560">Oxidoreductase</keyword>
<comment type="similarity">
    <text evidence="1">Belongs to the NmrA-type oxidoreductase family. Isoflavone reductase subfamily.</text>
</comment>
<evidence type="ECO:0000256" key="2">
    <source>
        <dbReference type="ARBA" id="ARBA00022857"/>
    </source>
</evidence>
<evidence type="ECO:0000256" key="1">
    <source>
        <dbReference type="ARBA" id="ARBA00005725"/>
    </source>
</evidence>
<evidence type="ECO:0000313" key="6">
    <source>
        <dbReference type="Proteomes" id="UP001163105"/>
    </source>
</evidence>
<dbReference type="Pfam" id="PF05368">
    <property type="entry name" value="NmrA"/>
    <property type="match status" value="1"/>
</dbReference>
<feature type="domain" description="NmrA-like" evidence="4">
    <location>
        <begin position="3"/>
        <end position="241"/>
    </location>
</feature>
<dbReference type="GO" id="GO:0016491">
    <property type="term" value="F:oxidoreductase activity"/>
    <property type="evidence" value="ECO:0007669"/>
    <property type="project" value="UniProtKB-KW"/>
</dbReference>
<dbReference type="Gene3D" id="3.90.25.10">
    <property type="entry name" value="UDP-galactose 4-epimerase, domain 1"/>
    <property type="match status" value="1"/>
</dbReference>
<dbReference type="EMBL" id="JAQHRD010000002">
    <property type="protein sequence ID" value="KAJ6444839.1"/>
    <property type="molecule type" value="Genomic_DNA"/>
</dbReference>
<dbReference type="InterPro" id="IPR008030">
    <property type="entry name" value="NmrA-like"/>
</dbReference>
<protein>
    <submittedName>
        <fullName evidence="5">NADH(P)-binding domain-containing protein</fullName>
    </submittedName>
</protein>
<dbReference type="InterPro" id="IPR036291">
    <property type="entry name" value="NAD(P)-bd_dom_sf"/>
</dbReference>
<name>A0AB34G0C6_9HYPO</name>
<accession>A0AB34G0C6</accession>
<proteinExistence type="inferred from homology"/>
<dbReference type="Gene3D" id="3.40.50.720">
    <property type="entry name" value="NAD(P)-binding Rossmann-like Domain"/>
    <property type="match status" value="1"/>
</dbReference>
<evidence type="ECO:0000256" key="3">
    <source>
        <dbReference type="ARBA" id="ARBA00023002"/>
    </source>
</evidence>
<keyword evidence="6" id="KW-1185">Reference proteome</keyword>
<sequence>MHVVIAGSGDLARYICEEFTKAGHTLTVLTRTQKPELDQPGVEQHVTNYSLPSLMETLDESEVLISTISDFTASFVDVHRALIQACQASSKCKRFIASEFAGDIETYPEQPGFYWRTREPVREILRSQTDIEWTLVSNGWLADYLVPPRNRHIKDIGDAHPVDLSKRTMVIPGTGNEPINFTWARDIAKALAHLVGVPGWEPHTYISGERSCWNKVAALLEEAYQIDLKTTHVSLYEITESVRTAKDENSLFLADHHLFSISHASSLPEAKVTAHREKYFRGIRFRTLIEGLSELEGNLDLIL</sequence>
<dbReference type="InterPro" id="IPR051609">
    <property type="entry name" value="NmrA/Isoflavone_reductase-like"/>
</dbReference>
<comment type="caution">
    <text evidence="5">The sequence shown here is derived from an EMBL/GenBank/DDBJ whole genome shotgun (WGS) entry which is preliminary data.</text>
</comment>
<keyword evidence="2" id="KW-0521">NADP</keyword>
<dbReference type="Proteomes" id="UP001163105">
    <property type="component" value="Unassembled WGS sequence"/>
</dbReference>
<gene>
    <name evidence="5" type="ORF">O9K51_03239</name>
</gene>
<organism evidence="5 6">
    <name type="scientific">Purpureocillium lavendulum</name>
    <dbReference type="NCBI Taxonomy" id="1247861"/>
    <lineage>
        <taxon>Eukaryota</taxon>
        <taxon>Fungi</taxon>
        <taxon>Dikarya</taxon>
        <taxon>Ascomycota</taxon>
        <taxon>Pezizomycotina</taxon>
        <taxon>Sordariomycetes</taxon>
        <taxon>Hypocreomycetidae</taxon>
        <taxon>Hypocreales</taxon>
        <taxon>Ophiocordycipitaceae</taxon>
        <taxon>Purpureocillium</taxon>
    </lineage>
</organism>
<reference evidence="5" key="1">
    <citation type="submission" date="2023-01" db="EMBL/GenBank/DDBJ databases">
        <title>The growth and conidiation of Purpureocillium lavendulum are regulated by nitrogen source and histone H3K14 acetylation.</title>
        <authorList>
            <person name="Tang P."/>
            <person name="Han J."/>
            <person name="Zhang C."/>
            <person name="Tang P."/>
            <person name="Qi F."/>
            <person name="Zhang K."/>
            <person name="Liang L."/>
        </authorList>
    </citation>
    <scope>NUCLEOTIDE SEQUENCE</scope>
    <source>
        <strain evidence="5">YMF1.00683</strain>
    </source>
</reference>
<evidence type="ECO:0000259" key="4">
    <source>
        <dbReference type="Pfam" id="PF05368"/>
    </source>
</evidence>
<evidence type="ECO:0000313" key="5">
    <source>
        <dbReference type="EMBL" id="KAJ6444839.1"/>
    </source>
</evidence>